<accession>A0A0L0G9Q0</accession>
<reference evidence="2 3" key="1">
    <citation type="submission" date="2011-02" db="EMBL/GenBank/DDBJ databases">
        <title>The Genome Sequence of Sphaeroforma arctica JP610.</title>
        <authorList>
            <consortium name="The Broad Institute Genome Sequencing Platform"/>
            <person name="Russ C."/>
            <person name="Cuomo C."/>
            <person name="Young S.K."/>
            <person name="Zeng Q."/>
            <person name="Gargeya S."/>
            <person name="Alvarado L."/>
            <person name="Berlin A."/>
            <person name="Chapman S.B."/>
            <person name="Chen Z."/>
            <person name="Freedman E."/>
            <person name="Gellesch M."/>
            <person name="Goldberg J."/>
            <person name="Griggs A."/>
            <person name="Gujja S."/>
            <person name="Heilman E."/>
            <person name="Heiman D."/>
            <person name="Howarth C."/>
            <person name="Mehta T."/>
            <person name="Neiman D."/>
            <person name="Pearson M."/>
            <person name="Roberts A."/>
            <person name="Saif S."/>
            <person name="Shea T."/>
            <person name="Shenoy N."/>
            <person name="Sisk P."/>
            <person name="Stolte C."/>
            <person name="Sykes S."/>
            <person name="White J."/>
            <person name="Yandava C."/>
            <person name="Burger G."/>
            <person name="Gray M.W."/>
            <person name="Holland P.W.H."/>
            <person name="King N."/>
            <person name="Lang F.B.F."/>
            <person name="Roger A.J."/>
            <person name="Ruiz-Trillo I."/>
            <person name="Haas B."/>
            <person name="Nusbaum C."/>
            <person name="Birren B."/>
        </authorList>
    </citation>
    <scope>NUCLEOTIDE SEQUENCE [LARGE SCALE GENOMIC DNA]</scope>
    <source>
        <strain evidence="2 3">JP610</strain>
    </source>
</reference>
<dbReference type="AlphaFoldDB" id="A0A0L0G9Q0"/>
<dbReference type="PANTHER" id="PTHR31905">
    <property type="entry name" value="COILED-COIL DOMAIN-CONTAINING PROTEIN 58"/>
    <property type="match status" value="1"/>
</dbReference>
<dbReference type="EMBL" id="KQ241694">
    <property type="protein sequence ID" value="KNC85591.1"/>
    <property type="molecule type" value="Genomic_DNA"/>
</dbReference>
<evidence type="ECO:0000313" key="3">
    <source>
        <dbReference type="Proteomes" id="UP000054560"/>
    </source>
</evidence>
<dbReference type="OrthoDB" id="5593818at2759"/>
<dbReference type="GeneID" id="25902751"/>
<dbReference type="eggNOG" id="KOG4613">
    <property type="taxonomic scope" value="Eukaryota"/>
</dbReference>
<dbReference type="PANTHER" id="PTHR31905:SF2">
    <property type="entry name" value="PROTEIN MIX23"/>
    <property type="match status" value="1"/>
</dbReference>
<organism evidence="2 3">
    <name type="scientific">Sphaeroforma arctica JP610</name>
    <dbReference type="NCBI Taxonomy" id="667725"/>
    <lineage>
        <taxon>Eukaryota</taxon>
        <taxon>Ichthyosporea</taxon>
        <taxon>Ichthyophonida</taxon>
        <taxon>Sphaeroforma</taxon>
    </lineage>
</organism>
<evidence type="ECO:0000313" key="2">
    <source>
        <dbReference type="EMBL" id="KNC85591.1"/>
    </source>
</evidence>
<dbReference type="RefSeq" id="XP_014159493.1">
    <property type="nucleotide sequence ID" value="XM_014304018.1"/>
</dbReference>
<dbReference type="GO" id="GO:0005758">
    <property type="term" value="C:mitochondrial intermembrane space"/>
    <property type="evidence" value="ECO:0007669"/>
    <property type="project" value="InterPro"/>
</dbReference>
<sequence>MAETRYDGIPCEDFTLFKQAIIKLRKVDDFVVQRLNTAIPTDTFKHQESVSVKQDKCAGFHKELGAAYSGRVGAIENCIKIAEAKVDSLRAARSKDRDNSLLAEEISEKQGNLRMMQNELNYERVIQERSMKVFKERCDSFDAPGV</sequence>
<evidence type="ECO:0000256" key="1">
    <source>
        <dbReference type="ARBA" id="ARBA00024204"/>
    </source>
</evidence>
<dbReference type="STRING" id="667725.A0A0L0G9Q0"/>
<comment type="similarity">
    <text evidence="1">Belongs to the MIX23 family.</text>
</comment>
<dbReference type="Proteomes" id="UP000054560">
    <property type="component" value="Unassembled WGS sequence"/>
</dbReference>
<keyword evidence="3" id="KW-1185">Reference proteome</keyword>
<dbReference type="InterPro" id="IPR019171">
    <property type="entry name" value="MIX23"/>
</dbReference>
<evidence type="ECO:0008006" key="4">
    <source>
        <dbReference type="Google" id="ProtNLM"/>
    </source>
</evidence>
<protein>
    <recommendedName>
        <fullName evidence="4">Coiled-coil domain-containing protein 58</fullName>
    </recommendedName>
</protein>
<name>A0A0L0G9Q0_9EUKA</name>
<gene>
    <name evidence="2" type="ORF">SARC_02247</name>
</gene>
<proteinExistence type="inferred from homology"/>
<dbReference type="Pfam" id="PF09774">
    <property type="entry name" value="MIX23"/>
    <property type="match status" value="1"/>
</dbReference>